<dbReference type="EMBL" id="CP042806">
    <property type="protein sequence ID" value="QEE30542.1"/>
    <property type="molecule type" value="Genomic_DNA"/>
</dbReference>
<dbReference type="PROSITE" id="PS51318">
    <property type="entry name" value="TAT"/>
    <property type="match status" value="1"/>
</dbReference>
<evidence type="ECO:0000313" key="2">
    <source>
        <dbReference type="EMBL" id="QEE30542.1"/>
    </source>
</evidence>
<protein>
    <submittedName>
        <fullName evidence="2">Tat pathway signal protein</fullName>
    </submittedName>
</protein>
<dbReference type="InterPro" id="IPR016883">
    <property type="entry name" value="UCP028431"/>
</dbReference>
<dbReference type="PIRSF" id="PIRSF028431">
    <property type="entry name" value="UCP028431"/>
    <property type="match status" value="1"/>
</dbReference>
<dbReference type="Pfam" id="PF10091">
    <property type="entry name" value="Glycoamylase"/>
    <property type="match status" value="1"/>
</dbReference>
<dbReference type="OrthoDB" id="5937621at2"/>
<organism evidence="2 3">
    <name type="scientific">Terriglobus albidus</name>
    <dbReference type="NCBI Taxonomy" id="1592106"/>
    <lineage>
        <taxon>Bacteria</taxon>
        <taxon>Pseudomonadati</taxon>
        <taxon>Acidobacteriota</taxon>
        <taxon>Terriglobia</taxon>
        <taxon>Terriglobales</taxon>
        <taxon>Acidobacteriaceae</taxon>
        <taxon>Terriglobus</taxon>
    </lineage>
</organism>
<dbReference type="InterPro" id="IPR006311">
    <property type="entry name" value="TAT_signal"/>
</dbReference>
<dbReference type="Gene3D" id="1.50.10.140">
    <property type="match status" value="1"/>
</dbReference>
<proteinExistence type="predicted"/>
<keyword evidence="3" id="KW-1185">Reference proteome</keyword>
<dbReference type="KEGG" id="talb:FTW19_22660"/>
<dbReference type="AlphaFoldDB" id="A0A5B9EES7"/>
<evidence type="ECO:0000313" key="3">
    <source>
        <dbReference type="Proteomes" id="UP000321820"/>
    </source>
</evidence>
<name>A0A5B9EES7_9BACT</name>
<evidence type="ECO:0000259" key="1">
    <source>
        <dbReference type="Pfam" id="PF10091"/>
    </source>
</evidence>
<sequence>MTREPLTLTRRSFLSAAAAGIVSSPIWTKAVTARVSDSQLLSDIEHRTFNFYWERVNHSNGLMADRWSTPSACSITGTGFALTAWPIGVERGWITRNQARDITLRTLRFFEQLPQGEQRSGTAGYRGFYYHFIDMETGLRLPDWELSTIDTCWLQMGMAFAQGWFDREDEKEKEIRALAQRLLDRTEWDWMQANSTGGKAISMGWHPERGFIERNWDGYNEGMALYFLALGSRSHPAKEGAYEAWTAPFPKYWRGEGANRYLSFAPHFAHQYGAVWVDYRGIYDATTRAAGFDYFENSRRATYAQRNYAMANPMGWDGYSKDIWGLSACDGPGDLVIDFKGKPTQFYGYAAYGPKGMPDEEDHGTLAPIAAVASIPFAPEICIPAAWALRNFQGGRLYGTYGFFDAFNPSFRDTHVSLRSGSVDGRLGWVDNDYLSDNQGPILGMIANYKTGIIWNATRKVPNLVRGLKRAGFTGGWLNGT</sequence>
<feature type="domain" description="Glycoamylase-like" evidence="1">
    <location>
        <begin position="215"/>
        <end position="461"/>
    </location>
</feature>
<accession>A0A5B9EES7</accession>
<gene>
    <name evidence="2" type="ORF">FTW19_22660</name>
</gene>
<dbReference type="Proteomes" id="UP000321820">
    <property type="component" value="Chromosome"/>
</dbReference>
<dbReference type="InterPro" id="IPR019282">
    <property type="entry name" value="Glycoamylase-like_cons_dom"/>
</dbReference>
<reference evidence="2 3" key="1">
    <citation type="submission" date="2019-08" db="EMBL/GenBank/DDBJ databases">
        <title>Complete genome sequence of Terriglobus albidus strain ORNL.</title>
        <authorList>
            <person name="Podar M."/>
        </authorList>
    </citation>
    <scope>NUCLEOTIDE SEQUENCE [LARGE SCALE GENOMIC DNA]</scope>
    <source>
        <strain evidence="2 3">ORNL</strain>
    </source>
</reference>